<gene>
    <name evidence="2" type="ORF">ACFFPI_01450</name>
</gene>
<comment type="caution">
    <text evidence="2">The sequence shown here is derived from an EMBL/GenBank/DDBJ whole genome shotgun (WGS) entry which is preliminary data.</text>
</comment>
<evidence type="ECO:0000313" key="2">
    <source>
        <dbReference type="EMBL" id="MFB9712821.1"/>
    </source>
</evidence>
<reference evidence="2 3" key="1">
    <citation type="submission" date="2024-09" db="EMBL/GenBank/DDBJ databases">
        <authorList>
            <person name="Sun Q."/>
            <person name="Mori K."/>
        </authorList>
    </citation>
    <scope>NUCLEOTIDE SEQUENCE [LARGE SCALE GENOMIC DNA]</scope>
    <source>
        <strain evidence="2 3">JCM 13519</strain>
    </source>
</reference>
<organism evidence="2 3">
    <name type="scientific">Arthrobacter methylotrophus</name>
    <dbReference type="NCBI Taxonomy" id="121291"/>
    <lineage>
        <taxon>Bacteria</taxon>
        <taxon>Bacillati</taxon>
        <taxon>Actinomycetota</taxon>
        <taxon>Actinomycetes</taxon>
        <taxon>Micrococcales</taxon>
        <taxon>Micrococcaceae</taxon>
        <taxon>Arthrobacter</taxon>
    </lineage>
</organism>
<keyword evidence="3" id="KW-1185">Reference proteome</keyword>
<feature type="compositionally biased region" description="Basic and acidic residues" evidence="1">
    <location>
        <begin position="53"/>
        <end position="67"/>
    </location>
</feature>
<dbReference type="Proteomes" id="UP001589536">
    <property type="component" value="Unassembled WGS sequence"/>
</dbReference>
<evidence type="ECO:0000256" key="1">
    <source>
        <dbReference type="SAM" id="MobiDB-lite"/>
    </source>
</evidence>
<evidence type="ECO:0000313" key="3">
    <source>
        <dbReference type="Proteomes" id="UP001589536"/>
    </source>
</evidence>
<dbReference type="EMBL" id="JBHMBH010000006">
    <property type="protein sequence ID" value="MFB9712821.1"/>
    <property type="molecule type" value="Genomic_DNA"/>
</dbReference>
<name>A0ABV5UJW7_9MICC</name>
<feature type="compositionally biased region" description="Basic and acidic residues" evidence="1">
    <location>
        <begin position="25"/>
        <end position="47"/>
    </location>
</feature>
<proteinExistence type="predicted"/>
<dbReference type="RefSeq" id="WP_345049285.1">
    <property type="nucleotide sequence ID" value="NZ_BAABED010000001.1"/>
</dbReference>
<accession>A0ABV5UJW7</accession>
<feature type="compositionally biased region" description="Basic and acidic residues" evidence="1">
    <location>
        <begin position="1"/>
        <end position="11"/>
    </location>
</feature>
<protein>
    <recommendedName>
        <fullName evidence="4">YfhD family protein</fullName>
    </recommendedName>
</protein>
<feature type="region of interest" description="Disordered" evidence="1">
    <location>
        <begin position="1"/>
        <end position="67"/>
    </location>
</feature>
<evidence type="ECO:0008006" key="4">
    <source>
        <dbReference type="Google" id="ProtNLM"/>
    </source>
</evidence>
<sequence length="67" mass="8054">MSNESEQKKFEEEVDALEEAQPTQEFERQISGEEWHGDSADQANDLREYEEEREIREQSRRPEEPNK</sequence>